<feature type="compositionally biased region" description="Low complexity" evidence="1">
    <location>
        <begin position="30"/>
        <end position="40"/>
    </location>
</feature>
<evidence type="ECO:0000313" key="3">
    <source>
        <dbReference type="Proteomes" id="UP000321103"/>
    </source>
</evidence>
<comment type="caution">
    <text evidence="2">The sequence shown here is derived from an EMBL/GenBank/DDBJ whole genome shotgun (WGS) entry which is preliminary data.</text>
</comment>
<evidence type="ECO:0000256" key="1">
    <source>
        <dbReference type="SAM" id="MobiDB-lite"/>
    </source>
</evidence>
<organism evidence="2 3">
    <name type="scientific">Kocuria turfanensis</name>
    <dbReference type="NCBI Taxonomy" id="388357"/>
    <lineage>
        <taxon>Bacteria</taxon>
        <taxon>Bacillati</taxon>
        <taxon>Actinomycetota</taxon>
        <taxon>Actinomycetes</taxon>
        <taxon>Micrococcales</taxon>
        <taxon>Micrococcaceae</taxon>
        <taxon>Kocuria</taxon>
    </lineage>
</organism>
<evidence type="ECO:0000313" key="2">
    <source>
        <dbReference type="EMBL" id="GEO94402.1"/>
    </source>
</evidence>
<protein>
    <submittedName>
        <fullName evidence="2">Uncharacterized protein</fullName>
    </submittedName>
</protein>
<reference evidence="2 3" key="1">
    <citation type="submission" date="2019-07" db="EMBL/GenBank/DDBJ databases">
        <title>Whole genome shotgun sequence of Kocuria turfanensis NBRC 107627.</title>
        <authorList>
            <person name="Hosoyama A."/>
            <person name="Uohara A."/>
            <person name="Ohji S."/>
            <person name="Ichikawa N."/>
        </authorList>
    </citation>
    <scope>NUCLEOTIDE SEQUENCE [LARGE SCALE GENOMIC DNA]</scope>
    <source>
        <strain evidence="2 3">NBRC 107627</strain>
    </source>
</reference>
<name>A0A512I9L7_9MICC</name>
<accession>A0A512I9L7</accession>
<keyword evidence="3" id="KW-1185">Reference proteome</keyword>
<feature type="region of interest" description="Disordered" evidence="1">
    <location>
        <begin position="1"/>
        <end position="40"/>
    </location>
</feature>
<dbReference type="RefSeq" id="WP_062735415.1">
    <property type="nucleotide sequence ID" value="NZ_BJZS01000016.1"/>
</dbReference>
<gene>
    <name evidence="2" type="ORF">KTU01_05250</name>
</gene>
<dbReference type="AlphaFoldDB" id="A0A512I9L7"/>
<dbReference type="Proteomes" id="UP000321103">
    <property type="component" value="Unassembled WGS sequence"/>
</dbReference>
<sequence length="108" mass="11361">MHSLPDSPAASPTVAVLGGDADPAPGHGRAGLPAADAPPTDATVLAPAEEFPEILEDLSLVELQVLHSRVTRQVEREHLSVEGPHPLTRDRHYDVAAELAARGLLRIG</sequence>
<proteinExistence type="predicted"/>
<dbReference type="EMBL" id="BJZS01000016">
    <property type="protein sequence ID" value="GEO94402.1"/>
    <property type="molecule type" value="Genomic_DNA"/>
</dbReference>